<accession>A0A0D1BRC2</accession>
<dbReference type="Proteomes" id="UP000032250">
    <property type="component" value="Unassembled WGS sequence"/>
</dbReference>
<organism evidence="1 2">
    <name type="scientific">Clostridium botulinum B2 450</name>
    <dbReference type="NCBI Taxonomy" id="1379739"/>
    <lineage>
        <taxon>Bacteria</taxon>
        <taxon>Bacillati</taxon>
        <taxon>Bacillota</taxon>
        <taxon>Clostridia</taxon>
        <taxon>Eubacteriales</taxon>
        <taxon>Clostridiaceae</taxon>
        <taxon>Clostridium</taxon>
    </lineage>
</organism>
<gene>
    <name evidence="1" type="ORF">N495_04435</name>
</gene>
<sequence length="61" mass="7503">METNNIDMEELMKMKELVDMEKYEKDNEKKWDKHDRNSHCGKVNIYTRNVYLSIDCHGHKW</sequence>
<dbReference type="OrthoDB" id="1945501at2"/>
<evidence type="ECO:0000313" key="1">
    <source>
        <dbReference type="EMBL" id="KIS22860.1"/>
    </source>
</evidence>
<dbReference type="PATRIC" id="fig|1379739.3.peg.1207"/>
<name>A0A0D1BRC2_CLOBO</name>
<evidence type="ECO:0000313" key="2">
    <source>
        <dbReference type="Proteomes" id="UP000032250"/>
    </source>
</evidence>
<dbReference type="HOGENOM" id="CLU_190528_0_0_9"/>
<dbReference type="RefSeq" id="WP_003489087.1">
    <property type="nucleotide sequence ID" value="NZ_JXSU01000007.1"/>
</dbReference>
<dbReference type="AlphaFoldDB" id="A0A0D1BRC2"/>
<dbReference type="EMBL" id="JXSU01000007">
    <property type="protein sequence ID" value="KIS22860.1"/>
    <property type="molecule type" value="Genomic_DNA"/>
</dbReference>
<reference evidence="1 2" key="1">
    <citation type="submission" date="2014-06" db="EMBL/GenBank/DDBJ databases">
        <title>Genome characterization of distinct group I Clostridium botulinum lineages.</title>
        <authorList>
            <person name="Giordani F."/>
            <person name="Anselmo A."/>
            <person name="Fillo S."/>
            <person name="Palozzi A.M."/>
            <person name="Fortunato A."/>
            <person name="Gentile B."/>
            <person name="Ciammaruconi A."/>
            <person name="Anniballi F."/>
            <person name="De Medici D."/>
            <person name="Lista F."/>
        </authorList>
    </citation>
    <scope>NUCLEOTIDE SEQUENCE [LARGE SCALE GENOMIC DNA]</scope>
    <source>
        <strain evidence="1 2">B2 450</strain>
    </source>
</reference>
<protein>
    <submittedName>
        <fullName evidence="1">Uncharacterized protein</fullName>
    </submittedName>
</protein>
<comment type="caution">
    <text evidence="1">The sequence shown here is derived from an EMBL/GenBank/DDBJ whole genome shotgun (WGS) entry which is preliminary data.</text>
</comment>
<proteinExistence type="predicted"/>